<comment type="caution">
    <text evidence="3">The sequence shown here is derived from an EMBL/GenBank/DDBJ whole genome shotgun (WGS) entry which is preliminary data.</text>
</comment>
<dbReference type="AlphaFoldDB" id="A0AA87ZZ65"/>
<reference evidence="3" key="1">
    <citation type="submission" date="2023-07" db="EMBL/GenBank/DDBJ databases">
        <title>draft genome sequence of fig (Ficus carica).</title>
        <authorList>
            <person name="Takahashi T."/>
            <person name="Nishimura K."/>
        </authorList>
    </citation>
    <scope>NUCLEOTIDE SEQUENCE</scope>
</reference>
<dbReference type="GO" id="GO:0003676">
    <property type="term" value="F:nucleic acid binding"/>
    <property type="evidence" value="ECO:0007669"/>
    <property type="project" value="InterPro"/>
</dbReference>
<name>A0AA87ZZ65_FICCA</name>
<dbReference type="Proteomes" id="UP001187192">
    <property type="component" value="Unassembled WGS sequence"/>
</dbReference>
<keyword evidence="1" id="KW-0732">Signal</keyword>
<dbReference type="EMBL" id="BTGU01000004">
    <property type="protein sequence ID" value="GMN34456.1"/>
    <property type="molecule type" value="Genomic_DNA"/>
</dbReference>
<proteinExistence type="predicted"/>
<dbReference type="Pfam" id="PF13456">
    <property type="entry name" value="RVT_3"/>
    <property type="match status" value="1"/>
</dbReference>
<dbReference type="InterPro" id="IPR002156">
    <property type="entry name" value="RNaseH_domain"/>
</dbReference>
<feature type="domain" description="RNase H type-1" evidence="2">
    <location>
        <begin position="83"/>
        <end position="136"/>
    </location>
</feature>
<evidence type="ECO:0000256" key="1">
    <source>
        <dbReference type="SAM" id="SignalP"/>
    </source>
</evidence>
<protein>
    <recommendedName>
        <fullName evidence="2">RNase H type-1 domain-containing protein</fullName>
    </recommendedName>
</protein>
<sequence>MQRSSIGCFGLWIMLLLEAFLWVTAVVPTRGFGTLMLKGSTRSLPSTFDLGGVETSTVSWFLSIQCGCGGATKLRSCWSWCSAIRDDQGLVSGVLSKALPGNFTPLLAEFLALREGLRLVMELNGAVLTVDMSMMSWISQLNVV</sequence>
<evidence type="ECO:0000259" key="2">
    <source>
        <dbReference type="Pfam" id="PF13456"/>
    </source>
</evidence>
<evidence type="ECO:0000313" key="4">
    <source>
        <dbReference type="Proteomes" id="UP001187192"/>
    </source>
</evidence>
<feature type="chain" id="PRO_5041660510" description="RNase H type-1 domain-containing protein" evidence="1">
    <location>
        <begin position="26"/>
        <end position="144"/>
    </location>
</feature>
<feature type="signal peptide" evidence="1">
    <location>
        <begin position="1"/>
        <end position="25"/>
    </location>
</feature>
<organism evidence="3 4">
    <name type="scientific">Ficus carica</name>
    <name type="common">Common fig</name>
    <dbReference type="NCBI Taxonomy" id="3494"/>
    <lineage>
        <taxon>Eukaryota</taxon>
        <taxon>Viridiplantae</taxon>
        <taxon>Streptophyta</taxon>
        <taxon>Embryophyta</taxon>
        <taxon>Tracheophyta</taxon>
        <taxon>Spermatophyta</taxon>
        <taxon>Magnoliopsida</taxon>
        <taxon>eudicotyledons</taxon>
        <taxon>Gunneridae</taxon>
        <taxon>Pentapetalae</taxon>
        <taxon>rosids</taxon>
        <taxon>fabids</taxon>
        <taxon>Rosales</taxon>
        <taxon>Moraceae</taxon>
        <taxon>Ficeae</taxon>
        <taxon>Ficus</taxon>
    </lineage>
</organism>
<accession>A0AA87ZZ65</accession>
<dbReference type="GO" id="GO:0004523">
    <property type="term" value="F:RNA-DNA hybrid ribonuclease activity"/>
    <property type="evidence" value="ECO:0007669"/>
    <property type="project" value="InterPro"/>
</dbReference>
<gene>
    <name evidence="3" type="ORF">TIFTF001_004705</name>
</gene>
<evidence type="ECO:0000313" key="3">
    <source>
        <dbReference type="EMBL" id="GMN34456.1"/>
    </source>
</evidence>
<keyword evidence="4" id="KW-1185">Reference proteome</keyword>